<comment type="caution">
    <text evidence="9">The sequence shown here is derived from an EMBL/GenBank/DDBJ whole genome shotgun (WGS) entry which is preliminary data.</text>
</comment>
<accession>A0A062U7W1</accession>
<dbReference type="GO" id="GO:0020037">
    <property type="term" value="F:heme binding"/>
    <property type="evidence" value="ECO:0007669"/>
    <property type="project" value="InterPro"/>
</dbReference>
<evidence type="ECO:0000256" key="8">
    <source>
        <dbReference type="RuleBase" id="RU000461"/>
    </source>
</evidence>
<dbReference type="PROSITE" id="PS00086">
    <property type="entry name" value="CYTOCHROME_P450"/>
    <property type="match status" value="1"/>
</dbReference>
<reference evidence="9 10" key="1">
    <citation type="submission" date="2013-04" db="EMBL/GenBank/DDBJ databases">
        <title>Hyphomonas sp. T24B3 Genome Sequencing.</title>
        <authorList>
            <person name="Lai Q."/>
            <person name="Shao Z."/>
        </authorList>
    </citation>
    <scope>NUCLEOTIDE SEQUENCE [LARGE SCALE GENOMIC DNA]</scope>
    <source>
        <strain evidence="9 10">T24B3</strain>
    </source>
</reference>
<comment type="function">
    <text evidence="7">Cytochromes P450 are a group of heme-thiolate monooxygenases. They oxidize a variety of structurally unrelated compounds, including steroids, fatty acids, and xenobiotics.</text>
</comment>
<dbReference type="PRINTS" id="PR00359">
    <property type="entry name" value="BP450"/>
</dbReference>
<keyword evidence="5 8" id="KW-0408">Iron</keyword>
<keyword evidence="10" id="KW-1185">Reference proteome</keyword>
<dbReference type="GO" id="GO:0008395">
    <property type="term" value="F:steroid hydroxylase activity"/>
    <property type="evidence" value="ECO:0007669"/>
    <property type="project" value="TreeGrafter"/>
</dbReference>
<name>A0A062U7W1_9PROT</name>
<evidence type="ECO:0000256" key="3">
    <source>
        <dbReference type="ARBA" id="ARBA00022723"/>
    </source>
</evidence>
<evidence type="ECO:0000256" key="4">
    <source>
        <dbReference type="ARBA" id="ARBA00023002"/>
    </source>
</evidence>
<dbReference type="GO" id="GO:0006707">
    <property type="term" value="P:cholesterol catabolic process"/>
    <property type="evidence" value="ECO:0007669"/>
    <property type="project" value="TreeGrafter"/>
</dbReference>
<sequence>MESIMADTALATPPETKKDPGRTMSAAAAATCEDIVSPEVYSHPEQLDAAFTRLRAEDPLAWCEPESFRPFWAVTKHADIMEISRQNKLFTSGEREMLSYAEAEAGVYAQTGGPHLLKTLVQLDDPMHYKLRHLTQEWFMPQNVKKREDAIRSIAKQYVDRMEDLGGECDFQRDIALYYPLRVIMQILGVPESDEPMMLKLTQEIFGAQDEDLMRDKTLAQEKDAEKGLASINATLAEFFMYFTNITADRRANPRDDVSTVIANGTVDDEPIGQLEAMSYYVIVAAAGHDTTSASTGGGILGMLQNPDQLKKMMDDPQGVSRTAVDEAIRWTTPVKHFMRTAQDDYEMRGHKILKGESLLLCYPSGNRDEEIFDNPFTFDITRSPNKLISFGHGGHMCLGMHLARLEMQAIYEELFSRLKSIELAGEPTHIKANFVGGPKSIPVRYKF</sequence>
<evidence type="ECO:0000313" key="9">
    <source>
        <dbReference type="EMBL" id="RAN34048.1"/>
    </source>
</evidence>
<evidence type="ECO:0000256" key="6">
    <source>
        <dbReference type="ARBA" id="ARBA00023033"/>
    </source>
</evidence>
<dbReference type="CDD" id="cd11033">
    <property type="entry name" value="CYP142-like"/>
    <property type="match status" value="1"/>
</dbReference>
<dbReference type="GO" id="GO:0036199">
    <property type="term" value="F:cholest-4-en-3-one 26-monooxygenase activity"/>
    <property type="evidence" value="ECO:0007669"/>
    <property type="project" value="TreeGrafter"/>
</dbReference>
<dbReference type="FunFam" id="1.10.630.10:FF:000018">
    <property type="entry name" value="Cytochrome P450 monooxygenase"/>
    <property type="match status" value="1"/>
</dbReference>
<proteinExistence type="inferred from homology"/>
<comment type="similarity">
    <text evidence="1 8">Belongs to the cytochrome P450 family.</text>
</comment>
<dbReference type="AlphaFoldDB" id="A0A062U7W1"/>
<gene>
    <name evidence="9" type="ORF">HY3_11515</name>
</gene>
<dbReference type="Pfam" id="PF00067">
    <property type="entry name" value="p450"/>
    <property type="match status" value="1"/>
</dbReference>
<dbReference type="InterPro" id="IPR001128">
    <property type="entry name" value="Cyt_P450"/>
</dbReference>
<dbReference type="STRING" id="1280941.HY2_08050"/>
<keyword evidence="2 8" id="KW-0349">Heme</keyword>
<protein>
    <submittedName>
        <fullName evidence="9">Cytochrome P450</fullName>
    </submittedName>
</protein>
<dbReference type="InterPro" id="IPR036396">
    <property type="entry name" value="Cyt_P450_sf"/>
</dbReference>
<evidence type="ECO:0000256" key="1">
    <source>
        <dbReference type="ARBA" id="ARBA00010617"/>
    </source>
</evidence>
<dbReference type="PANTHER" id="PTHR46696:SF4">
    <property type="entry name" value="BIOTIN BIOSYNTHESIS CYTOCHROME P450"/>
    <property type="match status" value="1"/>
</dbReference>
<dbReference type="eggNOG" id="COG2124">
    <property type="taxonomic scope" value="Bacteria"/>
</dbReference>
<dbReference type="InterPro" id="IPR002397">
    <property type="entry name" value="Cyt_P450_B"/>
</dbReference>
<dbReference type="Proteomes" id="UP000249123">
    <property type="component" value="Unassembled WGS sequence"/>
</dbReference>
<evidence type="ECO:0000256" key="2">
    <source>
        <dbReference type="ARBA" id="ARBA00022617"/>
    </source>
</evidence>
<dbReference type="Gene3D" id="1.10.630.10">
    <property type="entry name" value="Cytochrome P450"/>
    <property type="match status" value="1"/>
</dbReference>
<evidence type="ECO:0000313" key="10">
    <source>
        <dbReference type="Proteomes" id="UP000249123"/>
    </source>
</evidence>
<dbReference type="EMBL" id="AWFB01000014">
    <property type="protein sequence ID" value="RAN34048.1"/>
    <property type="molecule type" value="Genomic_DNA"/>
</dbReference>
<keyword evidence="4 8" id="KW-0560">Oxidoreductase</keyword>
<dbReference type="SUPFAM" id="SSF48264">
    <property type="entry name" value="Cytochrome P450"/>
    <property type="match status" value="1"/>
</dbReference>
<dbReference type="PANTHER" id="PTHR46696">
    <property type="entry name" value="P450, PUTATIVE (EUROFUNG)-RELATED"/>
    <property type="match status" value="1"/>
</dbReference>
<keyword evidence="6 8" id="KW-0503">Monooxygenase</keyword>
<dbReference type="InterPro" id="IPR017972">
    <property type="entry name" value="Cyt_P450_CS"/>
</dbReference>
<evidence type="ECO:0000256" key="7">
    <source>
        <dbReference type="ARBA" id="ARBA00043906"/>
    </source>
</evidence>
<keyword evidence="3 8" id="KW-0479">Metal-binding</keyword>
<organism evidence="9 10">
    <name type="scientific">Hyphomonas pacifica</name>
    <dbReference type="NCBI Taxonomy" id="1280941"/>
    <lineage>
        <taxon>Bacteria</taxon>
        <taxon>Pseudomonadati</taxon>
        <taxon>Pseudomonadota</taxon>
        <taxon>Alphaproteobacteria</taxon>
        <taxon>Hyphomonadales</taxon>
        <taxon>Hyphomonadaceae</taxon>
        <taxon>Hyphomonas</taxon>
    </lineage>
</organism>
<evidence type="ECO:0000256" key="5">
    <source>
        <dbReference type="ARBA" id="ARBA00023004"/>
    </source>
</evidence>
<dbReference type="GO" id="GO:0005506">
    <property type="term" value="F:iron ion binding"/>
    <property type="evidence" value="ECO:0007669"/>
    <property type="project" value="InterPro"/>
</dbReference>